<gene>
    <name evidence="1" type="ORF">LZ495_11210</name>
</gene>
<keyword evidence="2" id="KW-1185">Reference proteome</keyword>
<dbReference type="PANTHER" id="PTHR33477:SF3">
    <property type="entry name" value="P-LOOP NTPASE DOMAIN-CONTAINING PROTEIN LPA1 HOMOLOG 1"/>
    <property type="match status" value="1"/>
</dbReference>
<proteinExistence type="predicted"/>
<name>A0AA41PY68_9ACTN</name>
<dbReference type="PANTHER" id="PTHR33477">
    <property type="entry name" value="P-LOOP NTPASE DOMAIN-CONTAINING PROTEIN LPA1 HOMOLOG 1"/>
    <property type="match status" value="1"/>
</dbReference>
<evidence type="ECO:0000313" key="1">
    <source>
        <dbReference type="EMBL" id="MCF2527782.1"/>
    </source>
</evidence>
<comment type="caution">
    <text evidence="1">The sequence shown here is derived from an EMBL/GenBank/DDBJ whole genome shotgun (WGS) entry which is preliminary data.</text>
</comment>
<dbReference type="RefSeq" id="WP_235051931.1">
    <property type="nucleotide sequence ID" value="NZ_JAKFHA010000004.1"/>
</dbReference>
<protein>
    <submittedName>
        <fullName evidence="1">AAA family ATPase</fullName>
    </submittedName>
</protein>
<evidence type="ECO:0000313" key="2">
    <source>
        <dbReference type="Proteomes" id="UP001165378"/>
    </source>
</evidence>
<reference evidence="1" key="1">
    <citation type="submission" date="2022-01" db="EMBL/GenBank/DDBJ databases">
        <title>Genome-Based Taxonomic Classification of the Phylum Actinobacteria.</title>
        <authorList>
            <person name="Gao Y."/>
        </authorList>
    </citation>
    <scope>NUCLEOTIDE SEQUENCE</scope>
    <source>
        <strain evidence="1">KLBMP 8922</strain>
    </source>
</reference>
<sequence>MTAHHPAPEWCVLLLGGASGTGKSSLSYPLARRLGVPVLEIDDIVEALLATTTPEQQPALHYWTTRPEAATVSPDEALTRHLATCDALVPAIEAVIANHLETAMPVVVDGDQMTPELAARLKFRGQRADGRVRAVFLTEPDEDQVTANYRARERSEQRLRAQVSVQHDAWLTGEAARYGVPVLAARPHATALARLWTAFGLPDPPP</sequence>
<dbReference type="InterPro" id="IPR027417">
    <property type="entry name" value="P-loop_NTPase"/>
</dbReference>
<dbReference type="Pfam" id="PF13671">
    <property type="entry name" value="AAA_33"/>
    <property type="match status" value="1"/>
</dbReference>
<organism evidence="1 2">
    <name type="scientific">Yinghuangia soli</name>
    <dbReference type="NCBI Taxonomy" id="2908204"/>
    <lineage>
        <taxon>Bacteria</taxon>
        <taxon>Bacillati</taxon>
        <taxon>Actinomycetota</taxon>
        <taxon>Actinomycetes</taxon>
        <taxon>Kitasatosporales</taxon>
        <taxon>Streptomycetaceae</taxon>
        <taxon>Yinghuangia</taxon>
    </lineage>
</organism>
<dbReference type="Proteomes" id="UP001165378">
    <property type="component" value="Unassembled WGS sequence"/>
</dbReference>
<accession>A0AA41PY68</accession>
<dbReference type="SUPFAM" id="SSF52540">
    <property type="entry name" value="P-loop containing nucleoside triphosphate hydrolases"/>
    <property type="match status" value="1"/>
</dbReference>
<dbReference type="EMBL" id="JAKFHA010000004">
    <property type="protein sequence ID" value="MCF2527782.1"/>
    <property type="molecule type" value="Genomic_DNA"/>
</dbReference>
<dbReference type="Gene3D" id="3.40.50.300">
    <property type="entry name" value="P-loop containing nucleotide triphosphate hydrolases"/>
    <property type="match status" value="1"/>
</dbReference>
<dbReference type="AlphaFoldDB" id="A0AA41PY68"/>